<protein>
    <submittedName>
        <fullName evidence="2">SIMPL domain-containing protein</fullName>
    </submittedName>
</protein>
<feature type="transmembrane region" description="Helical" evidence="1">
    <location>
        <begin position="14"/>
        <end position="35"/>
    </location>
</feature>
<dbReference type="Pfam" id="PF04402">
    <property type="entry name" value="SIMPL"/>
    <property type="match status" value="1"/>
</dbReference>
<keyword evidence="3" id="KW-1185">Reference proteome</keyword>
<accession>A0ABV2BTE9</accession>
<evidence type="ECO:0000313" key="3">
    <source>
        <dbReference type="Proteomes" id="UP001548189"/>
    </source>
</evidence>
<dbReference type="InterPro" id="IPR052022">
    <property type="entry name" value="26kDa_periplasmic_antigen"/>
</dbReference>
<dbReference type="Proteomes" id="UP001548189">
    <property type="component" value="Unassembled WGS sequence"/>
</dbReference>
<dbReference type="EMBL" id="JBEVCJ010000008">
    <property type="protein sequence ID" value="MET1255176.1"/>
    <property type="molecule type" value="Genomic_DNA"/>
</dbReference>
<dbReference type="PIRSF" id="PIRSF029033">
    <property type="entry name" value="UCP029033"/>
    <property type="match status" value="1"/>
</dbReference>
<keyword evidence="1" id="KW-0472">Membrane</keyword>
<dbReference type="InterPro" id="IPR016907">
    <property type="entry name" value="UCP029033"/>
</dbReference>
<gene>
    <name evidence="2" type="ORF">ABVT43_08570</name>
</gene>
<evidence type="ECO:0000256" key="1">
    <source>
        <dbReference type="SAM" id="Phobius"/>
    </source>
</evidence>
<evidence type="ECO:0000313" key="2">
    <source>
        <dbReference type="EMBL" id="MET1255176.1"/>
    </source>
</evidence>
<comment type="caution">
    <text evidence="2">The sequence shown here is derived from an EMBL/GenBank/DDBJ whole genome shotgun (WGS) entry which is preliminary data.</text>
</comment>
<dbReference type="RefSeq" id="WP_353895762.1">
    <property type="nucleotide sequence ID" value="NZ_JBEVCJ010000008.1"/>
</dbReference>
<dbReference type="PANTHER" id="PTHR34387">
    <property type="entry name" value="SLR1258 PROTEIN"/>
    <property type="match status" value="1"/>
</dbReference>
<reference evidence="2 3" key="1">
    <citation type="submission" date="2024-06" db="EMBL/GenBank/DDBJ databases">
        <authorList>
            <person name="Li F."/>
        </authorList>
    </citation>
    <scope>NUCLEOTIDE SEQUENCE [LARGE SCALE GENOMIC DNA]</scope>
    <source>
        <strain evidence="2 3">GXAS 311</strain>
    </source>
</reference>
<keyword evidence="1" id="KW-1133">Transmembrane helix</keyword>
<name>A0ABV2BTE9_9GAMM</name>
<sequence>MNANTSGGTAKNNLFGQFLLGSCLAIGIAAAGYFISQTMVNAKIALNTAEAKGLAERRVQADRANWTISFTVTGNNKSEIPGLYQESEKQKQIIIELLKQNHFEQDEIKIGVLNYYKTEFRNDNQQLVDERHQLTGSIDIETDKVKMVSDVRAKINQLIAKGIDITNHEPSYRFTRLNEIKPDMLREATRNARIAANEFAENAGVTVGGIRNARQGSFYVRDAGQDYGDTKSIQKDVRVVTNITFYLVD</sequence>
<dbReference type="InterPro" id="IPR007497">
    <property type="entry name" value="SIMPL/DUF541"/>
</dbReference>
<proteinExistence type="predicted"/>
<organism evidence="2 3">
    <name type="scientific">Aliikangiella maris</name>
    <dbReference type="NCBI Taxonomy" id="3162458"/>
    <lineage>
        <taxon>Bacteria</taxon>
        <taxon>Pseudomonadati</taxon>
        <taxon>Pseudomonadota</taxon>
        <taxon>Gammaproteobacteria</taxon>
        <taxon>Oceanospirillales</taxon>
        <taxon>Pleioneaceae</taxon>
        <taxon>Aliikangiella</taxon>
    </lineage>
</organism>
<dbReference type="PANTHER" id="PTHR34387:SF2">
    <property type="entry name" value="SLR1258 PROTEIN"/>
    <property type="match status" value="1"/>
</dbReference>
<keyword evidence="1" id="KW-0812">Transmembrane</keyword>